<dbReference type="EMBL" id="WLZY01000002">
    <property type="protein sequence ID" value="NDL56988.1"/>
    <property type="molecule type" value="Genomic_DNA"/>
</dbReference>
<gene>
    <name evidence="2" type="ORF">F7O44_07885</name>
</gene>
<dbReference type="RefSeq" id="WP_162449678.1">
    <property type="nucleotide sequence ID" value="NZ_WLZY01000002.1"/>
</dbReference>
<protein>
    <submittedName>
        <fullName evidence="2">Uncharacterized protein</fullName>
    </submittedName>
</protein>
<feature type="compositionally biased region" description="Basic and acidic residues" evidence="1">
    <location>
        <begin position="130"/>
        <end position="140"/>
    </location>
</feature>
<feature type="region of interest" description="Disordered" evidence="1">
    <location>
        <begin position="65"/>
        <end position="172"/>
    </location>
</feature>
<sequence>MITVDELGDATTTITSPTGQVSVDRADAWKHLAQMASDAGHPLLVRTVDEHGRAYRDVVHAVPAPRPEYAAVDDGAPSPEEDGSPPAESRHSQREQREDANRDVDLPAVQRPRRMLPPPRATENQNAGSKEADESQHEPVVDELPATGDVPDPVAVSCPADEGSVHQGARAESSDGRTEAAVMACASAVLLACTLAMVIVSKLDSPGGKYPATAVAVASVPGRIPPGFSDEPVWQVDLAPGTAPVTGDSELVAVHARDGHVRLVEAATGTVVWEREAGTDAGSLFLVRIDGNDTVVWQRARELVVGTPANGDAPVVHRTGPRARVSNAGDAVLVSDPDMPGRVWALNAPGLVEVGIGEDETAMAVVDGVVVSSNGSAVLQRTPVHGGQSEVVALDRPEGMVIRRWAGMAGNAVTVVWDRPGQDEDRDVVLMTHDASSGQEIASARAKWADVRHARLTASQGTSPVSVALGPVTLWLDGAREAAVEPETTWLWHTERHVWGVRDDGHIMRIDPAGDVEVLPADTPAPLGVTSDGVAVTVVGGTAYALAPENGTTTETTRNGDRQ</sequence>
<evidence type="ECO:0000256" key="1">
    <source>
        <dbReference type="SAM" id="MobiDB-lite"/>
    </source>
</evidence>
<dbReference type="Gene3D" id="2.130.10.10">
    <property type="entry name" value="YVTN repeat-like/Quinoprotein amine dehydrogenase"/>
    <property type="match status" value="1"/>
</dbReference>
<evidence type="ECO:0000313" key="2">
    <source>
        <dbReference type="EMBL" id="NDL56988.1"/>
    </source>
</evidence>
<reference evidence="2 3" key="1">
    <citation type="submission" date="2019-11" db="EMBL/GenBank/DDBJ databases">
        <authorList>
            <person name="Li X.-J."/>
            <person name="Feng X.-M."/>
        </authorList>
    </citation>
    <scope>NUCLEOTIDE SEQUENCE [LARGE SCALE GENOMIC DNA]</scope>
    <source>
        <strain evidence="2 3">XMNu-373</strain>
    </source>
</reference>
<feature type="compositionally biased region" description="Basic and acidic residues" evidence="1">
    <location>
        <begin position="88"/>
        <end position="105"/>
    </location>
</feature>
<accession>A0A7K3M3G4</accession>
<dbReference type="AlphaFoldDB" id="A0A7K3M3G4"/>
<organism evidence="2 3">
    <name type="scientific">Phytoactinopolyspora mesophila</name>
    <dbReference type="NCBI Taxonomy" id="2650750"/>
    <lineage>
        <taxon>Bacteria</taxon>
        <taxon>Bacillati</taxon>
        <taxon>Actinomycetota</taxon>
        <taxon>Actinomycetes</taxon>
        <taxon>Jiangellales</taxon>
        <taxon>Jiangellaceae</taxon>
        <taxon>Phytoactinopolyspora</taxon>
    </lineage>
</organism>
<dbReference type="Proteomes" id="UP000460435">
    <property type="component" value="Unassembled WGS sequence"/>
</dbReference>
<dbReference type="InterPro" id="IPR015943">
    <property type="entry name" value="WD40/YVTN_repeat-like_dom_sf"/>
</dbReference>
<proteinExistence type="predicted"/>
<name>A0A7K3M3G4_9ACTN</name>
<keyword evidence="3" id="KW-1185">Reference proteome</keyword>
<evidence type="ECO:0000313" key="3">
    <source>
        <dbReference type="Proteomes" id="UP000460435"/>
    </source>
</evidence>
<comment type="caution">
    <text evidence="2">The sequence shown here is derived from an EMBL/GenBank/DDBJ whole genome shotgun (WGS) entry which is preliminary data.</text>
</comment>
<dbReference type="SUPFAM" id="SSF63829">
    <property type="entry name" value="Calcium-dependent phosphotriesterase"/>
    <property type="match status" value="1"/>
</dbReference>